<keyword evidence="1" id="KW-0863">Zinc-finger</keyword>
<dbReference type="SUPFAM" id="SSF57756">
    <property type="entry name" value="Retrovirus zinc finger-like domains"/>
    <property type="match status" value="1"/>
</dbReference>
<keyword evidence="1" id="KW-0479">Metal-binding</keyword>
<feature type="compositionally biased region" description="Basic and acidic residues" evidence="2">
    <location>
        <begin position="1"/>
        <end position="16"/>
    </location>
</feature>
<evidence type="ECO:0000256" key="1">
    <source>
        <dbReference type="PROSITE-ProRule" id="PRU00047"/>
    </source>
</evidence>
<dbReference type="EnsemblMetazoa" id="Aqu2.1.23167_001">
    <property type="protein sequence ID" value="Aqu2.1.23167_001"/>
    <property type="gene ID" value="Aqu2.1.23167"/>
</dbReference>
<evidence type="ECO:0000259" key="3">
    <source>
        <dbReference type="PROSITE" id="PS50158"/>
    </source>
</evidence>
<dbReference type="GO" id="GO:0003676">
    <property type="term" value="F:nucleic acid binding"/>
    <property type="evidence" value="ECO:0007669"/>
    <property type="project" value="InterPro"/>
</dbReference>
<feature type="domain" description="Reverse transcriptase" evidence="4">
    <location>
        <begin position="228"/>
        <end position="411"/>
    </location>
</feature>
<evidence type="ECO:0000259" key="4">
    <source>
        <dbReference type="PROSITE" id="PS50878"/>
    </source>
</evidence>
<dbReference type="InterPro" id="IPR043128">
    <property type="entry name" value="Rev_trsase/Diguanyl_cyclase"/>
</dbReference>
<feature type="compositionally biased region" description="Basic and acidic residues" evidence="2">
    <location>
        <begin position="25"/>
        <end position="35"/>
    </location>
</feature>
<proteinExistence type="predicted"/>
<feature type="region of interest" description="Disordered" evidence="2">
    <location>
        <begin position="70"/>
        <end position="89"/>
    </location>
</feature>
<sequence length="558" mass="62551">MADRSENGWKVVKEYESDSLAENEEDKKRIAKAEKAAASAAAATKKKNSVSKPIALAPTIKTPQQHFRSSWPIRGRFPPGPSTSRSFGSAGGSRPIGPCFQCSEMGHLQSSCPKLSSPQYPSHSCNYTEHEIDGCGEHPLSDDTYVDLSCRYWEASQHGVENVKGRLKQHILFCRDVLTATPYIIDVIENGYRLSLICSPPSFSAPNHSSTRDNVVFVTEAVEKLVDNGCAKVVAQKPFICSPLLDVQNSVGKKRLVISLKFLNLYLWKFRFKYEDFKTALDYFEEDAYLFTFDLKSGYHHVDIHSEHQTYLGFQWEDKFYVFTVLPFGLSTACYILTKLLRPVVKYIRACGIRLVLYLDDGIVSIKASESQPIATSKLVEDTLVKAGLVTNKEKSNFVPSKHASWLGFEIDFDEEIIRVPQEKLKTLKLLLRTVLDCNLIPVRLVASVVGKIISMCLALGDIARLRTRFLYFLIQSISSWNDSITVTTEAKDELKFWLAILIVLMADECGGLHLLYESSIQMLVTQALVVTQFLMVITLHMGSGLPQNLLRVLHGGS</sequence>
<keyword evidence="1" id="KW-0862">Zinc</keyword>
<dbReference type="Gene3D" id="3.10.10.10">
    <property type="entry name" value="HIV Type 1 Reverse Transcriptase, subunit A, domain 1"/>
    <property type="match status" value="1"/>
</dbReference>
<dbReference type="GO" id="GO:0008270">
    <property type="term" value="F:zinc ion binding"/>
    <property type="evidence" value="ECO:0007669"/>
    <property type="project" value="UniProtKB-KW"/>
</dbReference>
<dbReference type="Gene3D" id="3.30.70.270">
    <property type="match status" value="1"/>
</dbReference>
<evidence type="ECO:0008006" key="6">
    <source>
        <dbReference type="Google" id="ProtNLM"/>
    </source>
</evidence>
<dbReference type="SUPFAM" id="SSF56672">
    <property type="entry name" value="DNA/RNA polymerases"/>
    <property type="match status" value="1"/>
</dbReference>
<protein>
    <recommendedName>
        <fullName evidence="6">CCHC-type domain-containing protein</fullName>
    </recommendedName>
</protein>
<dbReference type="InterPro" id="IPR001878">
    <property type="entry name" value="Znf_CCHC"/>
</dbReference>
<feature type="region of interest" description="Disordered" evidence="2">
    <location>
        <begin position="1"/>
        <end position="65"/>
    </location>
</feature>
<dbReference type="InterPro" id="IPR000477">
    <property type="entry name" value="RT_dom"/>
</dbReference>
<accession>A0A1X7U5H8</accession>
<dbReference type="PROSITE" id="PS50158">
    <property type="entry name" value="ZF_CCHC"/>
    <property type="match status" value="1"/>
</dbReference>
<reference evidence="5" key="1">
    <citation type="submission" date="2017-05" db="UniProtKB">
        <authorList>
            <consortium name="EnsemblMetazoa"/>
        </authorList>
    </citation>
    <scope>IDENTIFICATION</scope>
</reference>
<dbReference type="PROSITE" id="PS50878">
    <property type="entry name" value="RT_POL"/>
    <property type="match status" value="1"/>
</dbReference>
<dbReference type="eggNOG" id="KOG0017">
    <property type="taxonomic scope" value="Eukaryota"/>
</dbReference>
<dbReference type="OrthoDB" id="7477527at2759"/>
<dbReference type="AlphaFoldDB" id="A0A1X7U5H8"/>
<dbReference type="InterPro" id="IPR036875">
    <property type="entry name" value="Znf_CCHC_sf"/>
</dbReference>
<dbReference type="PANTHER" id="PTHR33050">
    <property type="entry name" value="REVERSE TRANSCRIPTASE DOMAIN-CONTAINING PROTEIN"/>
    <property type="match status" value="1"/>
</dbReference>
<dbReference type="InterPro" id="IPR052055">
    <property type="entry name" value="Hepadnavirus_pol/RT"/>
</dbReference>
<name>A0A1X7U5H8_AMPQE</name>
<dbReference type="Pfam" id="PF00078">
    <property type="entry name" value="RVT_1"/>
    <property type="match status" value="1"/>
</dbReference>
<dbReference type="PANTHER" id="PTHR33050:SF7">
    <property type="entry name" value="RIBONUCLEASE H"/>
    <property type="match status" value="1"/>
</dbReference>
<evidence type="ECO:0000313" key="5">
    <source>
        <dbReference type="EnsemblMetazoa" id="Aqu2.1.23167_001"/>
    </source>
</evidence>
<dbReference type="InParanoid" id="A0A1X7U5H8"/>
<dbReference type="CDD" id="cd03714">
    <property type="entry name" value="RT_DIRS1"/>
    <property type="match status" value="1"/>
</dbReference>
<feature type="domain" description="CCHC-type" evidence="3">
    <location>
        <begin position="99"/>
        <end position="114"/>
    </location>
</feature>
<dbReference type="InterPro" id="IPR043502">
    <property type="entry name" value="DNA/RNA_pol_sf"/>
</dbReference>
<evidence type="ECO:0000256" key="2">
    <source>
        <dbReference type="SAM" id="MobiDB-lite"/>
    </source>
</evidence>
<organism evidence="5">
    <name type="scientific">Amphimedon queenslandica</name>
    <name type="common">Sponge</name>
    <dbReference type="NCBI Taxonomy" id="400682"/>
    <lineage>
        <taxon>Eukaryota</taxon>
        <taxon>Metazoa</taxon>
        <taxon>Porifera</taxon>
        <taxon>Demospongiae</taxon>
        <taxon>Heteroscleromorpha</taxon>
        <taxon>Haplosclerida</taxon>
        <taxon>Niphatidae</taxon>
        <taxon>Amphimedon</taxon>
    </lineage>
</organism>